<dbReference type="Proteomes" id="UP000494165">
    <property type="component" value="Unassembled WGS sequence"/>
</dbReference>
<name>A0A8S1E2C7_9INSE</name>
<proteinExistence type="predicted"/>
<accession>A0A8S1E2C7</accession>
<reference evidence="2 3" key="1">
    <citation type="submission" date="2020-04" db="EMBL/GenBank/DDBJ databases">
        <authorList>
            <person name="Alioto T."/>
            <person name="Alioto T."/>
            <person name="Gomez Garrido J."/>
        </authorList>
    </citation>
    <scope>NUCLEOTIDE SEQUENCE [LARGE SCALE GENOMIC DNA]</scope>
</reference>
<dbReference type="OrthoDB" id="10257314at2759"/>
<dbReference type="AlphaFoldDB" id="A0A8S1E2C7"/>
<evidence type="ECO:0000313" key="3">
    <source>
        <dbReference type="Proteomes" id="UP000494165"/>
    </source>
</evidence>
<keyword evidence="3" id="KW-1185">Reference proteome</keyword>
<organism evidence="2 3">
    <name type="scientific">Cloeon dipterum</name>
    <dbReference type="NCBI Taxonomy" id="197152"/>
    <lineage>
        <taxon>Eukaryota</taxon>
        <taxon>Metazoa</taxon>
        <taxon>Ecdysozoa</taxon>
        <taxon>Arthropoda</taxon>
        <taxon>Hexapoda</taxon>
        <taxon>Insecta</taxon>
        <taxon>Pterygota</taxon>
        <taxon>Palaeoptera</taxon>
        <taxon>Ephemeroptera</taxon>
        <taxon>Pisciforma</taxon>
        <taxon>Baetidae</taxon>
        <taxon>Cloeon</taxon>
    </lineage>
</organism>
<dbReference type="EMBL" id="CADEPI010000847">
    <property type="protein sequence ID" value="CAB3388657.1"/>
    <property type="molecule type" value="Genomic_DNA"/>
</dbReference>
<evidence type="ECO:0000313" key="2">
    <source>
        <dbReference type="EMBL" id="CAB3388657.1"/>
    </source>
</evidence>
<sequence length="212" mass="24207">MKTLPLGTLKPTEYLARLRALADEATLNNAIFQADLLAIWRAAMPAEWRQILVVEKDIDTAASKADVLHQFKQQSSVAASADVAVTQSTPSQQPSNIASLEMRFAAYDKRLFDLTEEMYKIKIAISESGNVQSAERGHRPFKGRSNNNSRSRSRSQSAQKRNDQPDPCYYHWRFGNDAYRCAPGCRFFQQQNQPQQQQQQQKQQQQLPQNFQ</sequence>
<feature type="region of interest" description="Disordered" evidence="1">
    <location>
        <begin position="190"/>
        <end position="212"/>
    </location>
</feature>
<comment type="caution">
    <text evidence="2">The sequence shown here is derived from an EMBL/GenBank/DDBJ whole genome shotgun (WGS) entry which is preliminary data.</text>
</comment>
<gene>
    <name evidence="2" type="ORF">CLODIP_2_CD14898</name>
</gene>
<protein>
    <submittedName>
        <fullName evidence="2">Uncharacterized protein</fullName>
    </submittedName>
</protein>
<feature type="region of interest" description="Disordered" evidence="1">
    <location>
        <begin position="129"/>
        <end position="169"/>
    </location>
</feature>
<evidence type="ECO:0000256" key="1">
    <source>
        <dbReference type="SAM" id="MobiDB-lite"/>
    </source>
</evidence>